<dbReference type="PANTHER" id="PTHR31196:SF2">
    <property type="entry name" value="RNA POLYMERASE II NUCLEAR LOCALIZATION PROTEIN SLC7A6OS-RELATED"/>
    <property type="match status" value="1"/>
</dbReference>
<protein>
    <recommendedName>
        <fullName evidence="5">Probable RNA polymerase II nuclear localization protein SLC7A6OS</fullName>
    </recommendedName>
</protein>
<feature type="domain" description="Transcription factor Iwr1" evidence="11">
    <location>
        <begin position="148"/>
        <end position="215"/>
    </location>
</feature>
<dbReference type="AlphaFoldDB" id="A0AAN8NV49"/>
<dbReference type="Pfam" id="PF08574">
    <property type="entry name" value="Iwr1"/>
    <property type="match status" value="1"/>
</dbReference>
<organism evidence="12 13">
    <name type="scientific">Polyplax serrata</name>
    <name type="common">Common mouse louse</name>
    <dbReference type="NCBI Taxonomy" id="468196"/>
    <lineage>
        <taxon>Eukaryota</taxon>
        <taxon>Metazoa</taxon>
        <taxon>Ecdysozoa</taxon>
        <taxon>Arthropoda</taxon>
        <taxon>Hexapoda</taxon>
        <taxon>Insecta</taxon>
        <taxon>Pterygota</taxon>
        <taxon>Neoptera</taxon>
        <taxon>Paraneoptera</taxon>
        <taxon>Psocodea</taxon>
        <taxon>Troctomorpha</taxon>
        <taxon>Phthiraptera</taxon>
        <taxon>Anoplura</taxon>
        <taxon>Polyplacidae</taxon>
        <taxon>Polyplax</taxon>
    </lineage>
</organism>
<evidence type="ECO:0000256" key="6">
    <source>
        <dbReference type="ARBA" id="ARBA00022448"/>
    </source>
</evidence>
<dbReference type="Proteomes" id="UP001372834">
    <property type="component" value="Unassembled WGS sequence"/>
</dbReference>
<feature type="compositionally biased region" description="Acidic residues" evidence="10">
    <location>
        <begin position="212"/>
        <end position="227"/>
    </location>
</feature>
<evidence type="ECO:0000256" key="8">
    <source>
        <dbReference type="ARBA" id="ARBA00022927"/>
    </source>
</evidence>
<keyword evidence="7" id="KW-0963">Cytoplasm</keyword>
<evidence type="ECO:0000256" key="9">
    <source>
        <dbReference type="ARBA" id="ARBA00023242"/>
    </source>
</evidence>
<feature type="compositionally biased region" description="Acidic residues" evidence="10">
    <location>
        <begin position="295"/>
        <end position="305"/>
    </location>
</feature>
<evidence type="ECO:0000313" key="13">
    <source>
        <dbReference type="Proteomes" id="UP001372834"/>
    </source>
</evidence>
<feature type="region of interest" description="Disordered" evidence="10">
    <location>
        <begin position="186"/>
        <end position="227"/>
    </location>
</feature>
<keyword evidence="6" id="KW-0813">Transport</keyword>
<comment type="function">
    <text evidence="1">Directs RNA polymerase II nuclear import.</text>
</comment>
<dbReference type="EMBL" id="JAWJWE010000038">
    <property type="protein sequence ID" value="KAK6623430.1"/>
    <property type="molecule type" value="Genomic_DNA"/>
</dbReference>
<dbReference type="PANTHER" id="PTHR31196">
    <property type="entry name" value="RNA POLYMERASE II NUCLEAR LOCALIZATION PROTEIN SLC7A6OS-RELATED"/>
    <property type="match status" value="1"/>
</dbReference>
<dbReference type="InterPro" id="IPR040218">
    <property type="entry name" value="SLC7A6OS"/>
</dbReference>
<comment type="caution">
    <text evidence="12">The sequence shown here is derived from an EMBL/GenBank/DDBJ whole genome shotgun (WGS) entry which is preliminary data.</text>
</comment>
<feature type="region of interest" description="Disordered" evidence="10">
    <location>
        <begin position="290"/>
        <end position="323"/>
    </location>
</feature>
<keyword evidence="9" id="KW-0539">Nucleus</keyword>
<evidence type="ECO:0000256" key="4">
    <source>
        <dbReference type="ARBA" id="ARBA00010218"/>
    </source>
</evidence>
<evidence type="ECO:0000256" key="10">
    <source>
        <dbReference type="SAM" id="MobiDB-lite"/>
    </source>
</evidence>
<name>A0AAN8NV49_POLSC</name>
<evidence type="ECO:0000256" key="7">
    <source>
        <dbReference type="ARBA" id="ARBA00022490"/>
    </source>
</evidence>
<comment type="similarity">
    <text evidence="4">Belongs to the IWR1/SLC7A6OS family.</text>
</comment>
<reference evidence="12 13" key="1">
    <citation type="submission" date="2023-10" db="EMBL/GenBank/DDBJ databases">
        <title>Genomes of two closely related lineages of the louse Polyplax serrata with different host specificities.</title>
        <authorList>
            <person name="Martinu J."/>
            <person name="Tarabai H."/>
            <person name="Stefka J."/>
            <person name="Hypsa V."/>
        </authorList>
    </citation>
    <scope>NUCLEOTIDE SEQUENCE [LARGE SCALE GENOMIC DNA]</scope>
    <source>
        <strain evidence="12">HR10_N</strain>
    </source>
</reference>
<evidence type="ECO:0000256" key="5">
    <source>
        <dbReference type="ARBA" id="ARBA00017036"/>
    </source>
</evidence>
<evidence type="ECO:0000259" key="11">
    <source>
        <dbReference type="Pfam" id="PF08574"/>
    </source>
</evidence>
<evidence type="ECO:0000256" key="3">
    <source>
        <dbReference type="ARBA" id="ARBA00004496"/>
    </source>
</evidence>
<evidence type="ECO:0000256" key="2">
    <source>
        <dbReference type="ARBA" id="ARBA00004123"/>
    </source>
</evidence>
<feature type="region of interest" description="Disordered" evidence="10">
    <location>
        <begin position="71"/>
        <end position="90"/>
    </location>
</feature>
<dbReference type="InterPro" id="IPR013883">
    <property type="entry name" value="TF_Iwr1_dom"/>
</dbReference>
<dbReference type="GO" id="GO:0015031">
    <property type="term" value="P:protein transport"/>
    <property type="evidence" value="ECO:0007669"/>
    <property type="project" value="UniProtKB-KW"/>
</dbReference>
<dbReference type="GO" id="GO:0032502">
    <property type="term" value="P:developmental process"/>
    <property type="evidence" value="ECO:0007669"/>
    <property type="project" value="TreeGrafter"/>
</dbReference>
<dbReference type="GO" id="GO:0005634">
    <property type="term" value="C:nucleus"/>
    <property type="evidence" value="ECO:0007669"/>
    <property type="project" value="UniProtKB-SubCell"/>
</dbReference>
<sequence length="323" mass="37709">MTTIIRVKRHRGEDPVEALVLSCKRKKTENTSSDTDSNLFKYILNFSGTVEEKDDKIAASTVESFKNDSKYSDFKNKEHTPDIKTKQRKEWKERSDDSRFTLLSCLRSGNSLEKRSDAESQVDGQMNITIVDVRKEKSEEEPPATENAYVYDLYYTNVECDPDYSDMFMEHLLSVQPLQTDLDFRNGEDCFDEVDPDEDDSNDENNWRNDYPDSDVYVDEDDNEDEEDDYLSRQLNKFHFGTEDSGKSSSDSGDERYLNYDDDEKYLYYEENDFHRSYATYKAKAIKELGLSKDGDDDDDDDDAELNYSTSTDDEEYSDCRDY</sequence>
<proteinExistence type="inferred from homology"/>
<evidence type="ECO:0000256" key="1">
    <source>
        <dbReference type="ARBA" id="ARBA00003202"/>
    </source>
</evidence>
<feature type="compositionally biased region" description="Acidic residues" evidence="10">
    <location>
        <begin position="189"/>
        <end position="203"/>
    </location>
</feature>
<dbReference type="GO" id="GO:0005737">
    <property type="term" value="C:cytoplasm"/>
    <property type="evidence" value="ECO:0007669"/>
    <property type="project" value="UniProtKB-SubCell"/>
</dbReference>
<keyword evidence="8" id="KW-0653">Protein transport</keyword>
<evidence type="ECO:0000313" key="12">
    <source>
        <dbReference type="EMBL" id="KAK6623430.1"/>
    </source>
</evidence>
<gene>
    <name evidence="12" type="ORF">RUM43_009282</name>
</gene>
<accession>A0AAN8NV49</accession>
<comment type="subcellular location">
    <subcellularLocation>
        <location evidence="3">Cytoplasm</location>
    </subcellularLocation>
    <subcellularLocation>
        <location evidence="2">Nucleus</location>
    </subcellularLocation>
</comment>